<reference evidence="19" key="2">
    <citation type="submission" date="2015-06" db="EMBL/GenBank/DDBJ databases">
        <authorList>
            <person name="Radhakrishnan R."/>
            <person name="Underwood A."/>
            <person name="Al-Shahib A."/>
        </authorList>
    </citation>
    <scope>NUCLEOTIDE SEQUENCE</scope>
    <source>
        <strain evidence="19">P19_London_7_VIM_2_05_10</strain>
    </source>
</reference>
<dbReference type="SUPFAM" id="SSF103190">
    <property type="entry name" value="Sensory domain-like"/>
    <property type="match status" value="1"/>
</dbReference>
<evidence type="ECO:0000259" key="18">
    <source>
        <dbReference type="PROSITE" id="PS50109"/>
    </source>
</evidence>
<dbReference type="InterPro" id="IPR017055">
    <property type="entry name" value="Sig_transdc_His_kinase_DctB"/>
</dbReference>
<dbReference type="Pfam" id="PF02518">
    <property type="entry name" value="HATPase_c"/>
    <property type="match status" value="1"/>
</dbReference>
<dbReference type="OMA" id="ATSNWRD"/>
<dbReference type="GO" id="GO:0005886">
    <property type="term" value="C:plasma membrane"/>
    <property type="evidence" value="ECO:0007669"/>
    <property type="project" value="UniProtKB-SubCell"/>
</dbReference>
<feature type="transmembrane region" description="Helical" evidence="17">
    <location>
        <begin position="319"/>
        <end position="336"/>
    </location>
</feature>
<dbReference type="EC" id="2.7.13.3" evidence="3"/>
<dbReference type="SMART" id="SM00387">
    <property type="entry name" value="HATPase_c"/>
    <property type="match status" value="1"/>
</dbReference>
<dbReference type="SUPFAM" id="SSF55874">
    <property type="entry name" value="ATPase domain of HSP90 chaperone/DNA topoisomerase II/histidine kinase"/>
    <property type="match status" value="1"/>
</dbReference>
<feature type="coiled-coil region" evidence="16">
    <location>
        <begin position="378"/>
        <end position="405"/>
    </location>
</feature>
<dbReference type="Proteomes" id="UP000194857">
    <property type="component" value="Unassembled WGS sequence"/>
</dbReference>
<evidence type="ECO:0000256" key="17">
    <source>
        <dbReference type="SAM" id="Phobius"/>
    </source>
</evidence>
<comment type="caution">
    <text evidence="19">The sequence shown here is derived from an EMBL/GenBank/DDBJ whole genome shotgun (WGS) entry which is preliminary data.</text>
</comment>
<dbReference type="PANTHER" id="PTHR43065">
    <property type="entry name" value="SENSOR HISTIDINE KINASE"/>
    <property type="match status" value="1"/>
</dbReference>
<dbReference type="InterPro" id="IPR003594">
    <property type="entry name" value="HATPase_dom"/>
</dbReference>
<organism evidence="19 22">
    <name type="scientific">Pseudomonas aeruginosa</name>
    <dbReference type="NCBI Taxonomy" id="287"/>
    <lineage>
        <taxon>Bacteria</taxon>
        <taxon>Pseudomonadati</taxon>
        <taxon>Pseudomonadota</taxon>
        <taxon>Gammaproteobacteria</taxon>
        <taxon>Pseudomonadales</taxon>
        <taxon>Pseudomonadaceae</taxon>
        <taxon>Pseudomonas</taxon>
    </lineage>
</organism>
<dbReference type="InterPro" id="IPR036890">
    <property type="entry name" value="HATPase_C_sf"/>
</dbReference>
<dbReference type="InterPro" id="IPR036097">
    <property type="entry name" value="HisK_dim/P_sf"/>
</dbReference>
<reference evidence="22" key="1">
    <citation type="submission" date="2015-06" db="EMBL/GenBank/DDBJ databases">
        <authorList>
            <person name="Radhakrishnan Rajesh"/>
            <person name="Underwood Anthony"/>
            <person name="Al-Shahib Ali"/>
        </authorList>
    </citation>
    <scope>NUCLEOTIDE SEQUENCE [LARGE SCALE GENOMIC DNA]</scope>
    <source>
        <strain evidence="22">P19_London_7_VIM_2_05_10</strain>
    </source>
</reference>
<sequence length="633" mass="69884">MESPDPPCSVPPSLTVKPRLVRQLLLPIPLLLLMLGFGYGGYRISESAGIRALAENGERQLELHARTVESEISKYTYLPSLLELERSVSHLLTDPTPYRRNQVNAYLEGLNRRAGSRAVYLLDTNGRVLATSNWSDPDSYLGEDLSFRAYWQDAMKGKPGRFYGIGSTRGEPGYYLAHGLVHGGRIIGVAVVKVKMDALEERWEKARLEAFVSDENGIIILSSNPALRLKAVRSLSADDKERLARSMQYYWWALNEWQPLQREPLAAGVEKLSFPADEQHPRGEAVTYLAQTRALNDTPWNLTLLSPLEDLRRDAVRNGMLAAIGFALLAFLLIAWNERRKVLATRLAAREALQRANGELEVKIAERTADLQASNARLTAEIHERQQAEDTLRKAQDELVQAGKLAVIGQMSTSIAHELNQPLAALRTLSGNTVRFLQRGKLETASTNLATINELVDRMGRITASLRAFARRSDDAGQASLAKAVDAALLILHGRLEQDPPTLHRHFDDVRLGIDQTRLEQILVNLLANALDAMSGQADRQLWLEGRREEERYVLRVRDNGPGIPPAARVHLFEPFFTTKPGEHGLGLGLTLSASLATAAGGSLSVQHPESGGTAFELSLSLVPDSPTASPAR</sequence>
<reference evidence="20" key="4">
    <citation type="submission" date="2020-01" db="EMBL/GenBank/DDBJ databases">
        <title>Bacteria Cultured from War Wounds Associated with the Conflict in Eastern Ukraine.</title>
        <authorList>
            <person name="Snesrud E."/>
            <person name="Galac M.R."/>
            <person name="Mc Gann P."/>
            <person name="Valentine K."/>
            <person name="Viacheslav K."/>
        </authorList>
    </citation>
    <scope>NUCLEOTIDE SEQUENCE</scope>
    <source>
        <strain evidence="20">VNMU148</strain>
    </source>
</reference>
<dbReference type="CDD" id="cd00082">
    <property type="entry name" value="HisKA"/>
    <property type="match status" value="1"/>
</dbReference>
<evidence type="ECO:0000256" key="1">
    <source>
        <dbReference type="ARBA" id="ARBA00000085"/>
    </source>
</evidence>
<keyword evidence="4" id="KW-1003">Cell membrane</keyword>
<evidence type="ECO:0000313" key="20">
    <source>
        <dbReference type="EMBL" id="MZZ11932.1"/>
    </source>
</evidence>
<comment type="catalytic activity">
    <reaction evidence="1">
        <text>ATP + protein L-histidine = ADP + protein N-phospho-L-histidine.</text>
        <dbReference type="EC" id="2.7.13.3"/>
    </reaction>
</comment>
<evidence type="ECO:0000256" key="7">
    <source>
        <dbReference type="ARBA" id="ARBA00022679"/>
    </source>
</evidence>
<protein>
    <recommendedName>
        <fullName evidence="15">C4-dicarboxylate transport sensor protein DctB</fullName>
        <ecNumber evidence="3">2.7.13.3</ecNumber>
    </recommendedName>
</protein>
<evidence type="ECO:0000256" key="11">
    <source>
        <dbReference type="ARBA" id="ARBA00022840"/>
    </source>
</evidence>
<gene>
    <name evidence="19" type="primary">dctB_1</name>
    <name evidence="21" type="ORF">CAZ10_34795</name>
    <name evidence="20" type="ORF">GUL26_06715</name>
    <name evidence="19" type="ORF">PAERUG_P19_London_7_VIM_2_05_10_05195</name>
</gene>
<dbReference type="Gene3D" id="1.10.287.130">
    <property type="match status" value="1"/>
</dbReference>
<dbReference type="PRINTS" id="PR00344">
    <property type="entry name" value="BCTRLSENSOR"/>
</dbReference>
<evidence type="ECO:0000256" key="13">
    <source>
        <dbReference type="ARBA" id="ARBA00023012"/>
    </source>
</evidence>
<name>A0A0C7AEI9_PSEAI</name>
<evidence type="ECO:0000256" key="14">
    <source>
        <dbReference type="ARBA" id="ARBA00023136"/>
    </source>
</evidence>
<dbReference type="PANTHER" id="PTHR43065:SF46">
    <property type="entry name" value="C4-DICARBOXYLATE TRANSPORT SENSOR PROTEIN DCTB"/>
    <property type="match status" value="1"/>
</dbReference>
<keyword evidence="12 17" id="KW-1133">Transmembrane helix</keyword>
<keyword evidence="8 17" id="KW-0812">Transmembrane</keyword>
<evidence type="ECO:0000256" key="10">
    <source>
        <dbReference type="ARBA" id="ARBA00022777"/>
    </source>
</evidence>
<dbReference type="SMART" id="SM00388">
    <property type="entry name" value="HisKA"/>
    <property type="match status" value="1"/>
</dbReference>
<dbReference type="EMBL" id="WXZT01000003">
    <property type="protein sequence ID" value="MZZ11932.1"/>
    <property type="molecule type" value="Genomic_DNA"/>
</dbReference>
<dbReference type="Proteomes" id="UP000045039">
    <property type="component" value="Unassembled WGS sequence"/>
</dbReference>
<dbReference type="GO" id="GO:0005524">
    <property type="term" value="F:ATP binding"/>
    <property type="evidence" value="ECO:0007669"/>
    <property type="project" value="UniProtKB-KW"/>
</dbReference>
<evidence type="ECO:0000256" key="9">
    <source>
        <dbReference type="ARBA" id="ARBA00022741"/>
    </source>
</evidence>
<comment type="subcellular location">
    <subcellularLocation>
        <location evidence="2">Cell inner membrane</location>
        <topology evidence="2">Multi-pass membrane protein</topology>
    </subcellularLocation>
</comment>
<keyword evidence="7 19" id="KW-0808">Transferase</keyword>
<evidence type="ECO:0000313" key="21">
    <source>
        <dbReference type="EMBL" id="OTI55162.1"/>
    </source>
</evidence>
<evidence type="ECO:0000256" key="8">
    <source>
        <dbReference type="ARBA" id="ARBA00022692"/>
    </source>
</evidence>
<evidence type="ECO:0000256" key="5">
    <source>
        <dbReference type="ARBA" id="ARBA00022519"/>
    </source>
</evidence>
<dbReference type="InterPro" id="IPR029151">
    <property type="entry name" value="Sensor-like_sf"/>
</dbReference>
<keyword evidence="6" id="KW-0597">Phosphoprotein</keyword>
<evidence type="ECO:0000256" key="6">
    <source>
        <dbReference type="ARBA" id="ARBA00022553"/>
    </source>
</evidence>
<feature type="transmembrane region" description="Helical" evidence="17">
    <location>
        <begin position="20"/>
        <end position="42"/>
    </location>
</feature>
<dbReference type="SUPFAM" id="SSF47384">
    <property type="entry name" value="Homodimeric domain of signal transducing histidine kinase"/>
    <property type="match status" value="1"/>
</dbReference>
<dbReference type="Pfam" id="PF02743">
    <property type="entry name" value="dCache_1"/>
    <property type="match status" value="1"/>
</dbReference>
<keyword evidence="9" id="KW-0547">Nucleotide-binding</keyword>
<dbReference type="InterPro" id="IPR005467">
    <property type="entry name" value="His_kinase_dom"/>
</dbReference>
<evidence type="ECO:0000256" key="3">
    <source>
        <dbReference type="ARBA" id="ARBA00012438"/>
    </source>
</evidence>
<evidence type="ECO:0000313" key="23">
    <source>
        <dbReference type="Proteomes" id="UP000194857"/>
    </source>
</evidence>
<dbReference type="PROSITE" id="PS50109">
    <property type="entry name" value="HIS_KIN"/>
    <property type="match status" value="1"/>
</dbReference>
<evidence type="ECO:0000256" key="2">
    <source>
        <dbReference type="ARBA" id="ARBA00004429"/>
    </source>
</evidence>
<dbReference type="Gene3D" id="3.30.450.20">
    <property type="entry name" value="PAS domain"/>
    <property type="match status" value="2"/>
</dbReference>
<keyword evidence="11" id="KW-0067">ATP-binding</keyword>
<dbReference type="RefSeq" id="WP_003115580.1">
    <property type="nucleotide sequence ID" value="NZ_AP014839.1"/>
</dbReference>
<dbReference type="EMBL" id="NFFZ01000032">
    <property type="protein sequence ID" value="OTI55162.1"/>
    <property type="molecule type" value="Genomic_DNA"/>
</dbReference>
<evidence type="ECO:0000256" key="12">
    <source>
        <dbReference type="ARBA" id="ARBA00022989"/>
    </source>
</evidence>
<evidence type="ECO:0000313" key="19">
    <source>
        <dbReference type="EMBL" id="CRP67345.1"/>
    </source>
</evidence>
<keyword evidence="5" id="KW-0997">Cell inner membrane</keyword>
<evidence type="ECO:0000256" key="4">
    <source>
        <dbReference type="ARBA" id="ARBA00022475"/>
    </source>
</evidence>
<dbReference type="SMR" id="A0A0C7AEI9"/>
<keyword evidence="14 17" id="KW-0472">Membrane</keyword>
<dbReference type="Pfam" id="PF00512">
    <property type="entry name" value="HisKA"/>
    <property type="match status" value="1"/>
</dbReference>
<evidence type="ECO:0000256" key="15">
    <source>
        <dbReference type="ARBA" id="ARBA00073143"/>
    </source>
</evidence>
<dbReference type="Proteomes" id="UP000644192">
    <property type="component" value="Unassembled WGS sequence"/>
</dbReference>
<keyword evidence="10 20" id="KW-0418">Kinase</keyword>
<accession>A0A0C7AEI9</accession>
<dbReference type="InterPro" id="IPR003661">
    <property type="entry name" value="HisK_dim/P_dom"/>
</dbReference>
<reference evidence="21 23" key="3">
    <citation type="submission" date="2017-05" db="EMBL/GenBank/DDBJ databases">
        <authorList>
            <person name="Song R."/>
            <person name="Chenine A.L."/>
            <person name="Ruprecht R.M."/>
        </authorList>
    </citation>
    <scope>NUCLEOTIDE SEQUENCE [LARGE SCALE GENOMIC DNA]</scope>
    <source>
        <strain evidence="21 23">S567_C10_BS</strain>
    </source>
</reference>
<proteinExistence type="predicted"/>
<evidence type="ECO:0000256" key="16">
    <source>
        <dbReference type="SAM" id="Coils"/>
    </source>
</evidence>
<keyword evidence="16" id="KW-0175">Coiled coil</keyword>
<feature type="domain" description="Histidine kinase" evidence="18">
    <location>
        <begin position="414"/>
        <end position="624"/>
    </location>
</feature>
<dbReference type="InterPro" id="IPR004358">
    <property type="entry name" value="Sig_transdc_His_kin-like_C"/>
</dbReference>
<dbReference type="FunFam" id="1.10.287.130:FF:000049">
    <property type="entry name" value="C4-dicarboxylate transport sensor protein DctB"/>
    <property type="match status" value="1"/>
</dbReference>
<dbReference type="InterPro" id="IPR033479">
    <property type="entry name" value="dCache_1"/>
</dbReference>
<dbReference type="Gene3D" id="6.10.250.3020">
    <property type="match status" value="1"/>
</dbReference>
<dbReference type="EMBL" id="CVVU01000235">
    <property type="protein sequence ID" value="CRP67345.1"/>
    <property type="molecule type" value="Genomic_DNA"/>
</dbReference>
<dbReference type="GO" id="GO:0000155">
    <property type="term" value="F:phosphorelay sensor kinase activity"/>
    <property type="evidence" value="ECO:0007669"/>
    <property type="project" value="InterPro"/>
</dbReference>
<dbReference type="Gene3D" id="3.30.565.10">
    <property type="entry name" value="Histidine kinase-like ATPase, C-terminal domain"/>
    <property type="match status" value="1"/>
</dbReference>
<keyword evidence="13" id="KW-0902">Two-component regulatory system</keyword>
<evidence type="ECO:0000313" key="22">
    <source>
        <dbReference type="Proteomes" id="UP000045039"/>
    </source>
</evidence>
<dbReference type="PIRSF" id="PIRSF036431">
    <property type="entry name" value="STHK_DctB"/>
    <property type="match status" value="1"/>
</dbReference>
<dbReference type="AlphaFoldDB" id="A0A0C7AEI9"/>